<feature type="compositionally biased region" description="Basic and acidic residues" evidence="1">
    <location>
        <begin position="155"/>
        <end position="173"/>
    </location>
</feature>
<feature type="compositionally biased region" description="Basic and acidic residues" evidence="1">
    <location>
        <begin position="103"/>
        <end position="119"/>
    </location>
</feature>
<dbReference type="EMBL" id="AB007909">
    <property type="protein sequence ID" value="BAB17918.1"/>
    <property type="molecule type" value="Genomic_DNA"/>
</dbReference>
<accession>Q7DL29</accession>
<sequence length="212" mass="22066">MESNGSRLAAAYARLSGAGRRVTVRSLKAEAGCSTDAAAGFLRDVSASVQTPAPPDLSEPLGLVWAAAWRQASDAAREEFGARAEQAVDGQAEAVAEAALADQHRAEAEAARDQAEARAEQVQQEAEARLGQVQARVEALTGELAEAREQAAAAEDRAQAAEQARAEAERQAARDAATADTLREIVGLLGQGKDTPPAKTTRKTAGRPARAS</sequence>
<dbReference type="AlphaFoldDB" id="Q7DL29"/>
<keyword evidence="2" id="KW-0614">Plasmid</keyword>
<evidence type="ECO:0000313" key="2">
    <source>
        <dbReference type="EMBL" id="BAB17918.1"/>
    </source>
</evidence>
<protein>
    <recommendedName>
        <fullName evidence="3">KfrA N-terminal DNA-binding domain-containing protein</fullName>
    </recommendedName>
</protein>
<name>Q7DL29_9ACTN</name>
<geneLocation type="plasmid" evidence="2">
    <name>pRGO1</name>
</geneLocation>
<proteinExistence type="predicted"/>
<evidence type="ECO:0008006" key="3">
    <source>
        <dbReference type="Google" id="ProtNLM"/>
    </source>
</evidence>
<organism evidence="2">
    <name type="scientific">Acidipropionibacterium acidipropionici</name>
    <dbReference type="NCBI Taxonomy" id="1748"/>
    <lineage>
        <taxon>Bacteria</taxon>
        <taxon>Bacillati</taxon>
        <taxon>Actinomycetota</taxon>
        <taxon>Actinomycetes</taxon>
        <taxon>Propionibacteriales</taxon>
        <taxon>Propionibacteriaceae</taxon>
        <taxon>Acidipropionibacterium</taxon>
    </lineage>
</organism>
<feature type="region of interest" description="Disordered" evidence="1">
    <location>
        <begin position="155"/>
        <end position="212"/>
    </location>
</feature>
<feature type="region of interest" description="Disordered" evidence="1">
    <location>
        <begin position="103"/>
        <end position="123"/>
    </location>
</feature>
<reference evidence="2" key="1">
    <citation type="journal article" date="2000" name="Appl. Environ. Microbiol.">
        <title>Characterization of pRGO1, a plasmid from Propionibacterium acidipropionici, and its use for development of a host-vector system in propionibacteria.</title>
        <authorList>
            <person name="Kiatpapan P."/>
            <person name="Hashimoto Y."/>
            <person name="Nakamura H."/>
            <person name="Piao Y.Z."/>
            <person name="Ono H."/>
            <person name="Yamashita M."/>
            <person name="Murooka Y."/>
        </authorList>
    </citation>
    <scope>NUCLEOTIDE SEQUENCE</scope>
    <source>
        <strain evidence="2">E214</strain>
        <plasmid evidence="2">pRGO1</plasmid>
    </source>
</reference>
<evidence type="ECO:0000256" key="1">
    <source>
        <dbReference type="SAM" id="MobiDB-lite"/>
    </source>
</evidence>